<feature type="domain" description="SnoaL-like" evidence="1">
    <location>
        <begin position="8"/>
        <end position="113"/>
    </location>
</feature>
<dbReference type="EMBL" id="MABE01000365">
    <property type="protein sequence ID" value="OUS40335.1"/>
    <property type="molecule type" value="Genomic_DNA"/>
</dbReference>
<evidence type="ECO:0000313" key="2">
    <source>
        <dbReference type="EMBL" id="OUS40335.1"/>
    </source>
</evidence>
<dbReference type="Proteomes" id="UP000227088">
    <property type="component" value="Unassembled WGS sequence"/>
</dbReference>
<gene>
    <name evidence="2" type="ORF">A9R00_06540</name>
</gene>
<protein>
    <recommendedName>
        <fullName evidence="1">SnoaL-like domain-containing protein</fullName>
    </recommendedName>
</protein>
<dbReference type="PANTHER" id="PTHR41252:SF1">
    <property type="entry name" value="BLR2505 PROTEIN"/>
    <property type="match status" value="1"/>
</dbReference>
<evidence type="ECO:0000313" key="3">
    <source>
        <dbReference type="Proteomes" id="UP000227088"/>
    </source>
</evidence>
<dbReference type="AlphaFoldDB" id="A0A1Y5HZX4"/>
<organism evidence="2 3">
    <name type="scientific">Oleispira antarctica</name>
    <dbReference type="NCBI Taxonomy" id="188908"/>
    <lineage>
        <taxon>Bacteria</taxon>
        <taxon>Pseudomonadati</taxon>
        <taxon>Pseudomonadota</taxon>
        <taxon>Gammaproteobacteria</taxon>
        <taxon>Oceanospirillales</taxon>
        <taxon>Oceanospirillaceae</taxon>
        <taxon>Oleispira</taxon>
    </lineage>
</organism>
<sequence length="146" mass="17027">MKNKDVITELYRCFRQQDLERFKQLCSPSIIWQQNQGFPGEGTHQGPSAVLNKVYKAFNLEWLRWNFVIERVLDAGEDIVVLGYFSGIKRDTHERFTLAASHIYSFRHGKVVKFQQYTDEQVVVNKSNAEFDPALDNIEMLPEELA</sequence>
<comment type="caution">
    <text evidence="2">The sequence shown here is derived from an EMBL/GenBank/DDBJ whole genome shotgun (WGS) entry which is preliminary data.</text>
</comment>
<reference evidence="3" key="1">
    <citation type="journal article" date="2017" name="Proc. Natl. Acad. Sci. U.S.A.">
        <title>Simulation of Deepwater Horizon oil plume reveals substrate specialization within a complex community of hydrocarbon degraders.</title>
        <authorList>
            <person name="Hu P."/>
            <person name="Dubinsky E.A."/>
            <person name="Probst A.J."/>
            <person name="Wang J."/>
            <person name="Sieber C.M.K."/>
            <person name="Tom L.M."/>
            <person name="Gardinali P."/>
            <person name="Banfield J.F."/>
            <person name="Atlas R.M."/>
            <person name="Andersen G.L."/>
        </authorList>
    </citation>
    <scope>NUCLEOTIDE SEQUENCE [LARGE SCALE GENOMIC DNA]</scope>
</reference>
<name>A0A1Y5HZX4_OLEAN</name>
<dbReference type="Pfam" id="PF12680">
    <property type="entry name" value="SnoaL_2"/>
    <property type="match status" value="1"/>
</dbReference>
<accession>A0A1Y5HZX4</accession>
<dbReference type="PANTHER" id="PTHR41252">
    <property type="entry name" value="BLR2505 PROTEIN"/>
    <property type="match status" value="1"/>
</dbReference>
<proteinExistence type="predicted"/>
<dbReference type="InterPro" id="IPR037401">
    <property type="entry name" value="SnoaL-like"/>
</dbReference>
<dbReference type="InterPro" id="IPR032710">
    <property type="entry name" value="NTF2-like_dom_sf"/>
</dbReference>
<dbReference type="Gene3D" id="3.10.450.50">
    <property type="match status" value="1"/>
</dbReference>
<evidence type="ECO:0000259" key="1">
    <source>
        <dbReference type="Pfam" id="PF12680"/>
    </source>
</evidence>
<dbReference type="SUPFAM" id="SSF54427">
    <property type="entry name" value="NTF2-like"/>
    <property type="match status" value="1"/>
</dbReference>